<dbReference type="PANTHER" id="PTHR23305">
    <property type="entry name" value="OBG GTPASE FAMILY"/>
    <property type="match status" value="1"/>
</dbReference>
<dbReference type="FunFam" id="3.10.20.30:FF:000001">
    <property type="entry name" value="Ribosome-binding ATPase YchF"/>
    <property type="match status" value="1"/>
</dbReference>
<sequence>MPPKEESKTPNIILGRPKNNLRIGLVGLPNVGKSTTFNILGNASVPAENYPFCTIDPHEARANVRDARFDWLCDHFKPMRSIPAVLTIFDIAGLVPGASKGEGLGNAFLSHIEAVDGLFHVIRAFDDDEVIHVLGEVNPIKDAEAIHKELILKDLSKAKNMLAEIKKVAIRNQRDLQKKMELEVLEKSIEMLEDDKWIINGNWKINEVDVLNSYNFLTAKPMVYLINLSEKDFLRKKNKWLAPIHKWINETNPGPIVPFSAAYESKLIEEVSNMTETVAIEEKSKTSQLNKIIHTGYTALNLMHFFTCGPDEVRCWTIRKGTKAPQAAGVIHSDFQRGFICAEVYKYEDIVEYGNEANVKANGRYLKKGKDYIVEDGDIIFFKFNVTNPKK</sequence>
<evidence type="ECO:0000313" key="7">
    <source>
        <dbReference type="Proteomes" id="UP000002899"/>
    </source>
</evidence>
<dbReference type="Gene3D" id="1.10.150.300">
    <property type="entry name" value="TGS-like domain"/>
    <property type="match status" value="1"/>
</dbReference>
<dbReference type="NCBIfam" id="TIGR00092">
    <property type="entry name" value="redox-regulated ATPase YchF"/>
    <property type="match status" value="1"/>
</dbReference>
<comment type="subcellular location">
    <subcellularLocation>
        <location evidence="3">Cytoplasm</location>
    </subcellularLocation>
</comment>
<dbReference type="PROSITE" id="PS51880">
    <property type="entry name" value="TGS"/>
    <property type="match status" value="1"/>
</dbReference>
<dbReference type="PANTHER" id="PTHR23305:SF11">
    <property type="entry name" value="OBG-LIKE ATPASE 1"/>
    <property type="match status" value="1"/>
</dbReference>
<reference evidence="6 7" key="3">
    <citation type="journal article" date="2016" name="Sci. Rep.">
        <title>Genome-wide diversity and gene expression profiling of Babesia microti isolates identify polymorphic genes that mediate host-pathogen interactions.</title>
        <authorList>
            <person name="Silva J.C."/>
            <person name="Cornillot E."/>
            <person name="McCracken C."/>
            <person name="Usmani-Brown S."/>
            <person name="Dwivedi A."/>
            <person name="Ifeonu O.O."/>
            <person name="Crabtree J."/>
            <person name="Gotia H.T."/>
            <person name="Virji A.Z."/>
            <person name="Reynes C."/>
            <person name="Colinge J."/>
            <person name="Kumar V."/>
            <person name="Lawres L."/>
            <person name="Pazzi J.E."/>
            <person name="Pablo J.V."/>
            <person name="Hung C."/>
            <person name="Brancato J."/>
            <person name="Kumari P."/>
            <person name="Orvis J."/>
            <person name="Tretina K."/>
            <person name="Chibucos M."/>
            <person name="Ott S."/>
            <person name="Sadzewicz L."/>
            <person name="Sengamalay N."/>
            <person name="Shetty A.C."/>
            <person name="Su Q."/>
            <person name="Tallon L."/>
            <person name="Fraser C.M."/>
            <person name="Frutos R."/>
            <person name="Molina D.M."/>
            <person name="Krause P.J."/>
            <person name="Ben Mamoun C."/>
        </authorList>
    </citation>
    <scope>NUCLEOTIDE SEQUENCE [LARGE SCALE GENOMIC DNA]</scope>
    <source>
        <strain evidence="6 7">RI</strain>
    </source>
</reference>
<dbReference type="InterPro" id="IPR013029">
    <property type="entry name" value="YchF_C"/>
</dbReference>
<gene>
    <name evidence="6" type="ORF">BmR1_04g05565</name>
</gene>
<dbReference type="HAMAP" id="MF_00944">
    <property type="entry name" value="YchF_OLA1_ATPase"/>
    <property type="match status" value="1"/>
</dbReference>
<name>I7IS46_BABMR</name>
<dbReference type="Gene3D" id="3.10.20.30">
    <property type="match status" value="1"/>
</dbReference>
<dbReference type="InterPro" id="IPR023192">
    <property type="entry name" value="TGS-like_dom_sf"/>
</dbReference>
<feature type="domain" description="OBG-type G" evidence="4">
    <location>
        <begin position="21"/>
        <end position="279"/>
    </location>
</feature>
<dbReference type="InterPro" id="IPR041706">
    <property type="entry name" value="YchF_N"/>
</dbReference>
<dbReference type="PIRSF" id="PIRSF006641">
    <property type="entry name" value="CHP00092"/>
    <property type="match status" value="1"/>
</dbReference>
<dbReference type="GO" id="GO:0005737">
    <property type="term" value="C:cytoplasm"/>
    <property type="evidence" value="ECO:0007669"/>
    <property type="project" value="UniProtKB-SubCell"/>
</dbReference>
<dbReference type="SUPFAM" id="SSF52540">
    <property type="entry name" value="P-loop containing nucleoside triphosphate hydrolases"/>
    <property type="match status" value="1"/>
</dbReference>
<dbReference type="InterPro" id="IPR027417">
    <property type="entry name" value="P-loop_NTPase"/>
</dbReference>
<dbReference type="CDD" id="cd01900">
    <property type="entry name" value="YchF"/>
    <property type="match status" value="1"/>
</dbReference>
<dbReference type="Pfam" id="PF01926">
    <property type="entry name" value="MMR_HSR1"/>
    <property type="match status" value="1"/>
</dbReference>
<dbReference type="CDD" id="cd04867">
    <property type="entry name" value="TGS_YchF_OLA1"/>
    <property type="match status" value="1"/>
</dbReference>
<keyword evidence="3" id="KW-0963">Cytoplasm</keyword>
<keyword evidence="2 3" id="KW-0067">ATP-binding</keyword>
<comment type="similarity">
    <text evidence="3">Belongs to the TRAFAC class OBG-HflX-like GTPase superfamily. OBG GTPase family. YchF/OLA1 subfamily.</text>
</comment>
<reference evidence="6 7" key="2">
    <citation type="journal article" date="2013" name="PLoS ONE">
        <title>Whole genome mapping and re-organization of the nuclear and mitochondrial genomes of Babesia microti isolates.</title>
        <authorList>
            <person name="Cornillot E."/>
            <person name="Dassouli A."/>
            <person name="Garg A."/>
            <person name="Pachikara N."/>
            <person name="Randazzo S."/>
            <person name="Depoix D."/>
            <person name="Carcy B."/>
            <person name="Delbecq S."/>
            <person name="Frutos R."/>
            <person name="Silva J.C."/>
            <person name="Sutton R."/>
            <person name="Krause P.J."/>
            <person name="Mamoun C.B."/>
        </authorList>
    </citation>
    <scope>NUCLEOTIDE SEQUENCE [LARGE SCALE GENOMIC DNA]</scope>
    <source>
        <strain evidence="6 7">RI</strain>
    </source>
</reference>
<proteinExistence type="inferred from homology"/>
<dbReference type="KEGG" id="bmic:BmR1_04g05565"/>
<dbReference type="GO" id="GO:0043023">
    <property type="term" value="F:ribosomal large subunit binding"/>
    <property type="evidence" value="ECO:0007669"/>
    <property type="project" value="UniProtKB-UniRule"/>
</dbReference>
<organism evidence="6 7">
    <name type="scientific">Babesia microti (strain RI)</name>
    <dbReference type="NCBI Taxonomy" id="1133968"/>
    <lineage>
        <taxon>Eukaryota</taxon>
        <taxon>Sar</taxon>
        <taxon>Alveolata</taxon>
        <taxon>Apicomplexa</taxon>
        <taxon>Aconoidasida</taxon>
        <taxon>Piroplasmida</taxon>
        <taxon>Babesiidae</taxon>
        <taxon>Babesia</taxon>
    </lineage>
</organism>
<evidence type="ECO:0000256" key="2">
    <source>
        <dbReference type="ARBA" id="ARBA00022840"/>
    </source>
</evidence>
<dbReference type="FunFam" id="1.10.150.300:FF:000001">
    <property type="entry name" value="Ribosome-binding ATPase YchF"/>
    <property type="match status" value="1"/>
</dbReference>
<feature type="binding site" evidence="3">
    <location>
        <position position="228"/>
    </location>
    <ligand>
        <name>ATP</name>
        <dbReference type="ChEBI" id="CHEBI:30616"/>
    </ligand>
</feature>
<comment type="function">
    <text evidence="3">Hydrolyzes ATP, and can also hydrolyze GTP with lower efficiency. Has lower affinity for GTP.</text>
</comment>
<dbReference type="Pfam" id="PF06071">
    <property type="entry name" value="YchF-GTPase_C"/>
    <property type="match status" value="1"/>
</dbReference>
<dbReference type="InterPro" id="IPR004396">
    <property type="entry name" value="ATPase_YchF/OLA1"/>
</dbReference>
<evidence type="ECO:0000256" key="1">
    <source>
        <dbReference type="ARBA" id="ARBA00022741"/>
    </source>
</evidence>
<protein>
    <recommendedName>
        <fullName evidence="3">Obg-like ATPase 1</fullName>
    </recommendedName>
</protein>
<evidence type="ECO:0000259" key="4">
    <source>
        <dbReference type="PROSITE" id="PS51710"/>
    </source>
</evidence>
<dbReference type="InterPro" id="IPR031167">
    <property type="entry name" value="G_OBG"/>
</dbReference>
<comment type="subunit">
    <text evidence="3">Monomer.</text>
</comment>
<dbReference type="PROSITE" id="PS51710">
    <property type="entry name" value="G_OBG"/>
    <property type="match status" value="1"/>
</dbReference>
<dbReference type="InterPro" id="IPR012675">
    <property type="entry name" value="Beta-grasp_dom_sf"/>
</dbReference>
<keyword evidence="7" id="KW-1185">Reference proteome</keyword>
<reference evidence="6 7" key="1">
    <citation type="journal article" date="2012" name="Nucleic Acids Res.">
        <title>Sequencing of the smallest Apicomplexan genome from the human pathogen Babesia microti.</title>
        <authorList>
            <person name="Cornillot E."/>
            <person name="Hadj-Kaddour K."/>
            <person name="Dassouli A."/>
            <person name="Noel B."/>
            <person name="Ranwez V."/>
            <person name="Vacherie B."/>
            <person name="Augagneur Y."/>
            <person name="Bres V."/>
            <person name="Duclos A."/>
            <person name="Randazzo S."/>
            <person name="Carcy B."/>
            <person name="Debierre-Grockiego F."/>
            <person name="Delbecq S."/>
            <person name="Moubri-Menage K."/>
            <person name="Shams-Eldin H."/>
            <person name="Usmani-Brown S."/>
            <person name="Bringaud F."/>
            <person name="Wincker P."/>
            <person name="Vivares C.P."/>
            <person name="Schwarz R.T."/>
            <person name="Schetters T.P."/>
            <person name="Krause P.J."/>
            <person name="Gorenflot A."/>
            <person name="Berry V."/>
            <person name="Barbe V."/>
            <person name="Ben Mamoun C."/>
        </authorList>
    </citation>
    <scope>NUCLEOTIDE SEQUENCE [LARGE SCALE GENOMIC DNA]</scope>
    <source>
        <strain evidence="6 7">RI</strain>
    </source>
</reference>
<dbReference type="InterPro" id="IPR012676">
    <property type="entry name" value="TGS-like"/>
</dbReference>
<dbReference type="AlphaFoldDB" id="I7IS46"/>
<dbReference type="GO" id="GO:0005525">
    <property type="term" value="F:GTP binding"/>
    <property type="evidence" value="ECO:0007669"/>
    <property type="project" value="InterPro"/>
</dbReference>
<feature type="domain" description="TGS" evidence="5">
    <location>
        <begin position="301"/>
        <end position="384"/>
    </location>
</feature>
<keyword evidence="1 3" id="KW-0547">Nucleotide-binding</keyword>
<feature type="binding site" evidence="3">
    <location>
        <begin position="30"/>
        <end position="35"/>
    </location>
    <ligand>
        <name>ATP</name>
        <dbReference type="ChEBI" id="CHEBI:30616"/>
    </ligand>
</feature>
<dbReference type="OrthoDB" id="424823at2759"/>
<evidence type="ECO:0000256" key="3">
    <source>
        <dbReference type="HAMAP-Rule" id="MF_03167"/>
    </source>
</evidence>
<dbReference type="RefSeq" id="XP_021337172.1">
    <property type="nucleotide sequence ID" value="XM_021482405.1"/>
</dbReference>
<dbReference type="Gene3D" id="3.40.50.300">
    <property type="entry name" value="P-loop containing nucleotide triphosphate hydrolases"/>
    <property type="match status" value="1"/>
</dbReference>
<dbReference type="InterPro" id="IPR006073">
    <property type="entry name" value="GTP-bd"/>
</dbReference>
<dbReference type="GeneID" id="24425757"/>
<dbReference type="EMBL" id="LN871599">
    <property type="protein sequence ID" value="CCF75311.2"/>
    <property type="molecule type" value="Genomic_DNA"/>
</dbReference>
<dbReference type="Proteomes" id="UP000002899">
    <property type="component" value="Chromosome IV"/>
</dbReference>
<dbReference type="InterPro" id="IPR004095">
    <property type="entry name" value="TGS"/>
</dbReference>
<evidence type="ECO:0000313" key="6">
    <source>
        <dbReference type="EMBL" id="CCF75311.2"/>
    </source>
</evidence>
<evidence type="ECO:0000259" key="5">
    <source>
        <dbReference type="PROSITE" id="PS51880"/>
    </source>
</evidence>
<dbReference type="GO" id="GO:0016887">
    <property type="term" value="F:ATP hydrolysis activity"/>
    <property type="evidence" value="ECO:0007669"/>
    <property type="project" value="UniProtKB-UniRule"/>
</dbReference>
<dbReference type="VEuPathDB" id="PiroplasmaDB:BmR1_04g05565"/>
<dbReference type="PRINTS" id="PR00326">
    <property type="entry name" value="GTP1OBG"/>
</dbReference>
<dbReference type="GO" id="GO:0005524">
    <property type="term" value="F:ATP binding"/>
    <property type="evidence" value="ECO:0007669"/>
    <property type="project" value="UniProtKB-UniRule"/>
</dbReference>
<keyword evidence="3" id="KW-0378">Hydrolase</keyword>
<dbReference type="SUPFAM" id="SSF81271">
    <property type="entry name" value="TGS-like"/>
    <property type="match status" value="1"/>
</dbReference>
<accession>I7IS46</accession>